<evidence type="ECO:0000256" key="2">
    <source>
        <dbReference type="ARBA" id="ARBA00023015"/>
    </source>
</evidence>
<dbReference type="PANTHER" id="PTHR43133:SF8">
    <property type="entry name" value="RNA POLYMERASE SIGMA FACTOR HI_1459-RELATED"/>
    <property type="match status" value="1"/>
</dbReference>
<dbReference type="NCBIfam" id="TIGR02937">
    <property type="entry name" value="sigma70-ECF"/>
    <property type="match status" value="1"/>
</dbReference>
<dbReference type="InterPro" id="IPR013249">
    <property type="entry name" value="RNA_pol_sigma70_r4_t2"/>
</dbReference>
<dbReference type="InterPro" id="IPR013324">
    <property type="entry name" value="RNA_pol_sigma_r3/r4-like"/>
</dbReference>
<organism evidence="9 10">
    <name type="scientific">Sorangium cellulosum</name>
    <name type="common">Polyangium cellulosum</name>
    <dbReference type="NCBI Taxonomy" id="56"/>
    <lineage>
        <taxon>Bacteria</taxon>
        <taxon>Pseudomonadati</taxon>
        <taxon>Myxococcota</taxon>
        <taxon>Polyangia</taxon>
        <taxon>Polyangiales</taxon>
        <taxon>Polyangiaceae</taxon>
        <taxon>Sorangium</taxon>
    </lineage>
</organism>
<dbReference type="GO" id="GO:0006352">
    <property type="term" value="P:DNA-templated transcription initiation"/>
    <property type="evidence" value="ECO:0007669"/>
    <property type="project" value="InterPro"/>
</dbReference>
<dbReference type="InterPro" id="IPR007627">
    <property type="entry name" value="RNA_pol_sigma70_r2"/>
</dbReference>
<evidence type="ECO:0000259" key="7">
    <source>
        <dbReference type="Pfam" id="PF04542"/>
    </source>
</evidence>
<feature type="compositionally biased region" description="Low complexity" evidence="6">
    <location>
        <begin position="251"/>
        <end position="268"/>
    </location>
</feature>
<evidence type="ECO:0008006" key="11">
    <source>
        <dbReference type="Google" id="ProtNLM"/>
    </source>
</evidence>
<dbReference type="InterPro" id="IPR036388">
    <property type="entry name" value="WH-like_DNA-bd_sf"/>
</dbReference>
<feature type="domain" description="RNA polymerase sigma-70 region 2" evidence="7">
    <location>
        <begin position="30"/>
        <end position="88"/>
    </location>
</feature>
<evidence type="ECO:0000256" key="5">
    <source>
        <dbReference type="ARBA" id="ARBA00023163"/>
    </source>
</evidence>
<dbReference type="RefSeq" id="WP_129346033.1">
    <property type="nucleotide sequence ID" value="NZ_CP012670.1"/>
</dbReference>
<evidence type="ECO:0000313" key="9">
    <source>
        <dbReference type="EMBL" id="AUX20689.1"/>
    </source>
</evidence>
<keyword evidence="4" id="KW-0238">DNA-binding</keyword>
<evidence type="ECO:0000313" key="10">
    <source>
        <dbReference type="Proteomes" id="UP000295781"/>
    </source>
</evidence>
<dbReference type="GO" id="GO:0003677">
    <property type="term" value="F:DNA binding"/>
    <property type="evidence" value="ECO:0007669"/>
    <property type="project" value="UniProtKB-KW"/>
</dbReference>
<feature type="region of interest" description="Disordered" evidence="6">
    <location>
        <begin position="251"/>
        <end position="275"/>
    </location>
</feature>
<dbReference type="EMBL" id="CP012670">
    <property type="protein sequence ID" value="AUX20689.1"/>
    <property type="molecule type" value="Genomic_DNA"/>
</dbReference>
<proteinExistence type="inferred from homology"/>
<keyword evidence="2" id="KW-0805">Transcription regulation</keyword>
<dbReference type="SUPFAM" id="SSF88659">
    <property type="entry name" value="Sigma3 and sigma4 domains of RNA polymerase sigma factors"/>
    <property type="match status" value="1"/>
</dbReference>
<keyword evidence="5" id="KW-0804">Transcription</keyword>
<dbReference type="Gene3D" id="1.10.10.10">
    <property type="entry name" value="Winged helix-like DNA-binding domain superfamily/Winged helix DNA-binding domain"/>
    <property type="match status" value="1"/>
</dbReference>
<keyword evidence="3" id="KW-0731">Sigma factor</keyword>
<dbReference type="GO" id="GO:0016987">
    <property type="term" value="F:sigma factor activity"/>
    <property type="evidence" value="ECO:0007669"/>
    <property type="project" value="UniProtKB-KW"/>
</dbReference>
<dbReference type="AlphaFoldDB" id="A0A4P2PVH1"/>
<name>A0A4P2PVH1_SORCE</name>
<dbReference type="InterPro" id="IPR039425">
    <property type="entry name" value="RNA_pol_sigma-70-like"/>
</dbReference>
<gene>
    <name evidence="9" type="ORF">SOCEGT47_011620</name>
</gene>
<dbReference type="PANTHER" id="PTHR43133">
    <property type="entry name" value="RNA POLYMERASE ECF-TYPE SIGMA FACTO"/>
    <property type="match status" value="1"/>
</dbReference>
<dbReference type="Proteomes" id="UP000295781">
    <property type="component" value="Chromosome"/>
</dbReference>
<evidence type="ECO:0000256" key="3">
    <source>
        <dbReference type="ARBA" id="ARBA00023082"/>
    </source>
</evidence>
<dbReference type="InterPro" id="IPR014284">
    <property type="entry name" value="RNA_pol_sigma-70_dom"/>
</dbReference>
<feature type="domain" description="RNA polymerase sigma factor 70 region 4 type 2" evidence="8">
    <location>
        <begin position="174"/>
        <end position="217"/>
    </location>
</feature>
<evidence type="ECO:0000256" key="4">
    <source>
        <dbReference type="ARBA" id="ARBA00023125"/>
    </source>
</evidence>
<evidence type="ECO:0000256" key="1">
    <source>
        <dbReference type="ARBA" id="ARBA00010641"/>
    </source>
</evidence>
<reference evidence="9 10" key="1">
    <citation type="submission" date="2015-09" db="EMBL/GenBank/DDBJ databases">
        <title>Sorangium comparison.</title>
        <authorList>
            <person name="Zaburannyi N."/>
            <person name="Bunk B."/>
            <person name="Overmann J."/>
            <person name="Mueller R."/>
        </authorList>
    </citation>
    <scope>NUCLEOTIDE SEQUENCE [LARGE SCALE GENOMIC DNA]</scope>
    <source>
        <strain evidence="9 10">So ceGT47</strain>
    </source>
</reference>
<evidence type="ECO:0000259" key="8">
    <source>
        <dbReference type="Pfam" id="PF08281"/>
    </source>
</evidence>
<dbReference type="InterPro" id="IPR013325">
    <property type="entry name" value="RNA_pol_sigma_r2"/>
</dbReference>
<dbReference type="Pfam" id="PF04542">
    <property type="entry name" value="Sigma70_r2"/>
    <property type="match status" value="1"/>
</dbReference>
<sequence>MTAAVVALPRERPLSAEQRRLVESDPGLGRRAVGAVVKRYGKVMAPEEMLQEAALAVVLAARSYDPARGPFGRWAFYRACHAILDAAKAGGKHEALRRKARAAMLGRLADGRGRGAPDEEHLLEVFTMREDPIHKKVATFCNDLVDEALRATWHGGGEIAVARREQAGTAVRVLQEAMGELSDTQRTMLALRFQEDAELDEIAAQVGMSSRTMRRRMKTLVELLRARLAAAGVTEMPAWFRGEHGELFEEASAAGDAAAGETRRGATGQERAGGS</sequence>
<evidence type="ECO:0000256" key="6">
    <source>
        <dbReference type="SAM" id="MobiDB-lite"/>
    </source>
</evidence>
<dbReference type="Pfam" id="PF08281">
    <property type="entry name" value="Sigma70_r4_2"/>
    <property type="match status" value="1"/>
</dbReference>
<dbReference type="SUPFAM" id="SSF88946">
    <property type="entry name" value="Sigma2 domain of RNA polymerase sigma factors"/>
    <property type="match status" value="1"/>
</dbReference>
<comment type="similarity">
    <text evidence="1">Belongs to the sigma-70 factor family. ECF subfamily.</text>
</comment>
<accession>A0A4P2PVH1</accession>
<protein>
    <recommendedName>
        <fullName evidence="11">Sigma-70 family RNA polymerase sigma factor</fullName>
    </recommendedName>
</protein>